<organism evidence="1 2">
    <name type="scientific">Paraconexibacter antarcticus</name>
    <dbReference type="NCBI Taxonomy" id="2949664"/>
    <lineage>
        <taxon>Bacteria</taxon>
        <taxon>Bacillati</taxon>
        <taxon>Actinomycetota</taxon>
        <taxon>Thermoleophilia</taxon>
        <taxon>Solirubrobacterales</taxon>
        <taxon>Paraconexibacteraceae</taxon>
        <taxon>Paraconexibacter</taxon>
    </lineage>
</organism>
<proteinExistence type="predicted"/>
<dbReference type="EMBL" id="CP098502">
    <property type="protein sequence ID" value="UTI63297.1"/>
    <property type="molecule type" value="Genomic_DNA"/>
</dbReference>
<evidence type="ECO:0000313" key="2">
    <source>
        <dbReference type="Proteomes" id="UP001056035"/>
    </source>
</evidence>
<sequence length="254" mass="27092">MSSAAVLDGRDIAVGSEAAGRAWIGRSGGRSLINVACQTAFHRLLAVGDLVSHEEQIVDVSGLKQTRLGPGHVVRTRTSYFDQHEHLATVTEHVLLRFDAVGGAGGEPAAPDPAATGPAGAEILPPVRLHVDHRRVCQNAAATWDWFPGHHDPGYARAQGQPTIYVSTLFFQGLVDRLITDWAGPGAFIRSRDIRISGSLCAGQDAVVTGWVRDRRAADEHDVVDVDAQVSGPDGVCVHAALSVEIPHEEDTEL</sequence>
<dbReference type="InterPro" id="IPR029069">
    <property type="entry name" value="HotDog_dom_sf"/>
</dbReference>
<dbReference type="RefSeq" id="WP_254570025.1">
    <property type="nucleotide sequence ID" value="NZ_CP098502.1"/>
</dbReference>
<dbReference type="Proteomes" id="UP001056035">
    <property type="component" value="Chromosome"/>
</dbReference>
<dbReference type="SUPFAM" id="SSF54637">
    <property type="entry name" value="Thioesterase/thiol ester dehydrase-isomerase"/>
    <property type="match status" value="1"/>
</dbReference>
<name>A0ABY5DRB2_9ACTN</name>
<keyword evidence="2" id="KW-1185">Reference proteome</keyword>
<accession>A0ABY5DRB2</accession>
<dbReference type="Gene3D" id="3.10.129.10">
    <property type="entry name" value="Hotdog Thioesterase"/>
    <property type="match status" value="2"/>
</dbReference>
<reference evidence="1 2" key="1">
    <citation type="submission" date="2022-06" db="EMBL/GenBank/DDBJ databases">
        <title>Paraconexibacter antarcticus.</title>
        <authorList>
            <person name="Kim C.S."/>
        </authorList>
    </citation>
    <scope>NUCLEOTIDE SEQUENCE [LARGE SCALE GENOMIC DNA]</scope>
    <source>
        <strain evidence="1 2">02-257</strain>
    </source>
</reference>
<gene>
    <name evidence="1" type="ORF">NBH00_18290</name>
</gene>
<protein>
    <recommendedName>
        <fullName evidence="3">MaoC-like domain-containing protein</fullName>
    </recommendedName>
</protein>
<evidence type="ECO:0008006" key="3">
    <source>
        <dbReference type="Google" id="ProtNLM"/>
    </source>
</evidence>
<evidence type="ECO:0000313" key="1">
    <source>
        <dbReference type="EMBL" id="UTI63297.1"/>
    </source>
</evidence>